<organism evidence="5 6">
    <name type="scientific">Brevibacillus choshinensis</name>
    <dbReference type="NCBI Taxonomy" id="54911"/>
    <lineage>
        <taxon>Bacteria</taxon>
        <taxon>Bacillati</taxon>
        <taxon>Bacillota</taxon>
        <taxon>Bacilli</taxon>
        <taxon>Bacillales</taxon>
        <taxon>Paenibacillaceae</taxon>
        <taxon>Brevibacillus</taxon>
    </lineage>
</organism>
<dbReference type="InterPro" id="IPR001279">
    <property type="entry name" value="Metallo-B-lactamas"/>
</dbReference>
<dbReference type="SMART" id="SM00849">
    <property type="entry name" value="Lactamase_B"/>
    <property type="match status" value="1"/>
</dbReference>
<accession>A0ABX7FME1</accession>
<protein>
    <submittedName>
        <fullName evidence="5">MBL fold metallo-hydrolase</fullName>
    </submittedName>
</protein>
<evidence type="ECO:0000256" key="3">
    <source>
        <dbReference type="ARBA" id="ARBA00048505"/>
    </source>
</evidence>
<dbReference type="Proteomes" id="UP000596248">
    <property type="component" value="Chromosome"/>
</dbReference>
<reference evidence="5 6" key="1">
    <citation type="submission" date="2021-01" db="EMBL/GenBank/DDBJ databases">
        <title>Identification of strong promoters based on the transcriptome of Brevibacillus choshinensis.</title>
        <authorList>
            <person name="Yao D."/>
            <person name="Zhang K."/>
            <person name="Wu J."/>
        </authorList>
    </citation>
    <scope>NUCLEOTIDE SEQUENCE [LARGE SCALE GENOMIC DNA]</scope>
    <source>
        <strain evidence="5 6">HPD31-SP3</strain>
    </source>
</reference>
<evidence type="ECO:0000313" key="5">
    <source>
        <dbReference type="EMBL" id="QRG66457.1"/>
    </source>
</evidence>
<dbReference type="InterPro" id="IPR036866">
    <property type="entry name" value="RibonucZ/Hydroxyglut_hydro"/>
</dbReference>
<gene>
    <name evidence="5" type="ORF">JNE38_23445</name>
</gene>
<dbReference type="PANTHER" id="PTHR23131">
    <property type="entry name" value="ENDORIBONUCLEASE LACTB2"/>
    <property type="match status" value="1"/>
</dbReference>
<comment type="catalytic activity">
    <reaction evidence="1">
        <text>3',5'-cyclic CMP + H2O = CMP + H(+)</text>
        <dbReference type="Rhea" id="RHEA:72675"/>
        <dbReference type="ChEBI" id="CHEBI:15377"/>
        <dbReference type="ChEBI" id="CHEBI:15378"/>
        <dbReference type="ChEBI" id="CHEBI:58003"/>
        <dbReference type="ChEBI" id="CHEBI:60377"/>
    </reaction>
    <physiologicalReaction direction="left-to-right" evidence="1">
        <dbReference type="Rhea" id="RHEA:72676"/>
    </physiologicalReaction>
</comment>
<name>A0ABX7FME1_BRECH</name>
<dbReference type="InterPro" id="IPR050662">
    <property type="entry name" value="Sec-metab_biosynth-thioest"/>
</dbReference>
<dbReference type="Gene3D" id="3.60.15.10">
    <property type="entry name" value="Ribonuclease Z/Hydroxyacylglutathione hydrolase-like"/>
    <property type="match status" value="1"/>
</dbReference>
<evidence type="ECO:0000256" key="2">
    <source>
        <dbReference type="ARBA" id="ARBA00034301"/>
    </source>
</evidence>
<dbReference type="RefSeq" id="WP_203353523.1">
    <property type="nucleotide sequence ID" value="NZ_CP069127.1"/>
</dbReference>
<comment type="function">
    <text evidence="2">Counteracts the endogenous Pycsar antiviral defense system. Phosphodiesterase that enables metal-dependent hydrolysis of host cyclic nucleotide Pycsar defense signals such as cCMP and cUMP.</text>
</comment>
<dbReference type="SUPFAM" id="SSF56281">
    <property type="entry name" value="Metallo-hydrolase/oxidoreductase"/>
    <property type="match status" value="1"/>
</dbReference>
<comment type="catalytic activity">
    <reaction evidence="3">
        <text>3',5'-cyclic UMP + H2O = UMP + H(+)</text>
        <dbReference type="Rhea" id="RHEA:70575"/>
        <dbReference type="ChEBI" id="CHEBI:15377"/>
        <dbReference type="ChEBI" id="CHEBI:15378"/>
        <dbReference type="ChEBI" id="CHEBI:57865"/>
        <dbReference type="ChEBI" id="CHEBI:184387"/>
    </reaction>
    <physiologicalReaction direction="left-to-right" evidence="3">
        <dbReference type="Rhea" id="RHEA:70576"/>
    </physiologicalReaction>
</comment>
<sequence length="250" mass="28237">MHKQELSDGIVLYTFNPDPGKHVGFTITALIEGNQAILIDTAYENQAREVYQDLEGRGIAVKSVILSHFHPDHINGLKALPEVPLYGSVHYQTTLDQWTKKEDHPTFTPSVVVEDTLSIRFGRHTLTLSLFPGHAPCSILVNINDEYVHIGDELLFSNQGEPLLPSVDFHSSVKRHFDSLTKLKDYSHYTLIPSHGAVISGKQKIEKDIANRIAYLRAILGSSEEISYEEATRECDCTFLHSEWHKNAYR</sequence>
<evidence type="ECO:0000313" key="6">
    <source>
        <dbReference type="Proteomes" id="UP000596248"/>
    </source>
</evidence>
<dbReference type="EMBL" id="CP069127">
    <property type="protein sequence ID" value="QRG66457.1"/>
    <property type="molecule type" value="Genomic_DNA"/>
</dbReference>
<evidence type="ECO:0000256" key="1">
    <source>
        <dbReference type="ARBA" id="ARBA00034221"/>
    </source>
</evidence>
<proteinExistence type="predicted"/>
<keyword evidence="6" id="KW-1185">Reference proteome</keyword>
<dbReference type="Pfam" id="PF00753">
    <property type="entry name" value="Lactamase_B"/>
    <property type="match status" value="1"/>
</dbReference>
<evidence type="ECO:0000259" key="4">
    <source>
        <dbReference type="SMART" id="SM00849"/>
    </source>
</evidence>
<feature type="domain" description="Metallo-beta-lactamase" evidence="4">
    <location>
        <begin position="25"/>
        <end position="195"/>
    </location>
</feature>